<accession>A0ACD5TH79</accession>
<proteinExistence type="predicted"/>
<evidence type="ECO:0000313" key="1">
    <source>
        <dbReference type="EnsemblPlants" id="AVESA.00010b.r2.1AG0052830.1.CDS"/>
    </source>
</evidence>
<keyword evidence="2" id="KW-1185">Reference proteome</keyword>
<reference evidence="1" key="1">
    <citation type="submission" date="2021-05" db="EMBL/GenBank/DDBJ databases">
        <authorList>
            <person name="Scholz U."/>
            <person name="Mascher M."/>
            <person name="Fiebig A."/>
        </authorList>
    </citation>
    <scope>NUCLEOTIDE SEQUENCE [LARGE SCALE GENOMIC DNA]</scope>
</reference>
<dbReference type="EnsemblPlants" id="AVESA.00010b.r2.1AG0052830.1">
    <property type="protein sequence ID" value="AVESA.00010b.r2.1AG0052830.1.CDS"/>
    <property type="gene ID" value="AVESA.00010b.r2.1AG0052830"/>
</dbReference>
<evidence type="ECO:0000313" key="2">
    <source>
        <dbReference type="Proteomes" id="UP001732700"/>
    </source>
</evidence>
<protein>
    <submittedName>
        <fullName evidence="1">Uncharacterized protein</fullName>
    </submittedName>
</protein>
<sequence length="258" mass="29328">MAEPKAKKITTRSYLTWSSEMDTALLSVLVEHHNNGDHAQNGWKPHVYHACIKHVKEKCNIDITKDNIVGRIKTFDKQYEIITRMLAQSGFGWDWEKNMVMVESDEVWDRYVEANKDARGYRTKVVKNWESIVTIYSKDHATGAGARTGAESVQELDSQVIEESPEVPTKRQRTGDAILSMIGKMSTSFDDAMKATEPLHMPKVTPPAEILAALEKVDGLEESDMITAYAKFIVNERLYEAFMLLPAKFKKNYLLTLP</sequence>
<name>A0ACD5TH79_AVESA</name>
<organism evidence="1 2">
    <name type="scientific">Avena sativa</name>
    <name type="common">Oat</name>
    <dbReference type="NCBI Taxonomy" id="4498"/>
    <lineage>
        <taxon>Eukaryota</taxon>
        <taxon>Viridiplantae</taxon>
        <taxon>Streptophyta</taxon>
        <taxon>Embryophyta</taxon>
        <taxon>Tracheophyta</taxon>
        <taxon>Spermatophyta</taxon>
        <taxon>Magnoliopsida</taxon>
        <taxon>Liliopsida</taxon>
        <taxon>Poales</taxon>
        <taxon>Poaceae</taxon>
        <taxon>BOP clade</taxon>
        <taxon>Pooideae</taxon>
        <taxon>Poodae</taxon>
        <taxon>Poeae</taxon>
        <taxon>Poeae Chloroplast Group 1 (Aveneae type)</taxon>
        <taxon>Aveninae</taxon>
        <taxon>Avena</taxon>
    </lineage>
</organism>
<reference evidence="1" key="2">
    <citation type="submission" date="2025-09" db="UniProtKB">
        <authorList>
            <consortium name="EnsemblPlants"/>
        </authorList>
    </citation>
    <scope>IDENTIFICATION</scope>
</reference>
<dbReference type="Proteomes" id="UP001732700">
    <property type="component" value="Chromosome 1A"/>
</dbReference>